<evidence type="ECO:0000256" key="1">
    <source>
        <dbReference type="ARBA" id="ARBA00001947"/>
    </source>
</evidence>
<comment type="cofactor">
    <cofactor evidence="1">
        <name>Zn(2+)</name>
        <dbReference type="ChEBI" id="CHEBI:29105"/>
    </cofactor>
</comment>
<dbReference type="InterPro" id="IPR011059">
    <property type="entry name" value="Metal-dep_hydrolase_composite"/>
</dbReference>
<dbReference type="Proteomes" id="UP000324738">
    <property type="component" value="Unassembled WGS sequence"/>
</dbReference>
<dbReference type="InterPro" id="IPR024403">
    <property type="entry name" value="DHOase_cat"/>
</dbReference>
<dbReference type="Gene3D" id="3.20.20.140">
    <property type="entry name" value="Metal-dependent hydrolases"/>
    <property type="match status" value="1"/>
</dbReference>
<dbReference type="GO" id="GO:0006145">
    <property type="term" value="P:purine nucleobase catabolic process"/>
    <property type="evidence" value="ECO:0007669"/>
    <property type="project" value="TreeGrafter"/>
</dbReference>
<dbReference type="SUPFAM" id="SSF51556">
    <property type="entry name" value="Metallo-dependent hydrolases"/>
    <property type="match status" value="1"/>
</dbReference>
<dbReference type="NCBIfam" id="TIGR00857">
    <property type="entry name" value="pyrC_multi"/>
    <property type="match status" value="1"/>
</dbReference>
<accession>A0A5B0DWZ8</accession>
<evidence type="ECO:0000256" key="6">
    <source>
        <dbReference type="ARBA" id="ARBA00022975"/>
    </source>
</evidence>
<dbReference type="RefSeq" id="WP_149300336.1">
    <property type="nucleotide sequence ID" value="NZ_VTWH01000002.1"/>
</dbReference>
<name>A0A5B0DWZ8_9HYPH</name>
<dbReference type="InterPro" id="IPR006680">
    <property type="entry name" value="Amidohydro-rel"/>
</dbReference>
<dbReference type="PANTHER" id="PTHR43668">
    <property type="entry name" value="ALLANTOINASE"/>
    <property type="match status" value="1"/>
</dbReference>
<feature type="domain" description="Amidohydrolase-related" evidence="7">
    <location>
        <begin position="227"/>
        <end position="417"/>
    </location>
</feature>
<dbReference type="GO" id="GO:0046872">
    <property type="term" value="F:metal ion binding"/>
    <property type="evidence" value="ECO:0007669"/>
    <property type="project" value="UniProtKB-KW"/>
</dbReference>
<evidence type="ECO:0000313" key="10">
    <source>
        <dbReference type="Proteomes" id="UP000324738"/>
    </source>
</evidence>
<comment type="function">
    <text evidence="2">Catalyzes the reversible cyclization of carbamoyl aspartate to dihydroorotate.</text>
</comment>
<evidence type="ECO:0000259" key="7">
    <source>
        <dbReference type="Pfam" id="PF01979"/>
    </source>
</evidence>
<dbReference type="InterPro" id="IPR050138">
    <property type="entry name" value="DHOase/Allantoinase_Hydrolase"/>
</dbReference>
<dbReference type="EMBL" id="VTWH01000002">
    <property type="protein sequence ID" value="KAA0971026.1"/>
    <property type="molecule type" value="Genomic_DNA"/>
</dbReference>
<dbReference type="GO" id="GO:0004038">
    <property type="term" value="F:allantoinase activity"/>
    <property type="evidence" value="ECO:0007669"/>
    <property type="project" value="TreeGrafter"/>
</dbReference>
<keyword evidence="5 9" id="KW-0378">Hydrolase</keyword>
<dbReference type="SUPFAM" id="SSF51338">
    <property type="entry name" value="Composite domain of metallo-dependent hydrolases"/>
    <property type="match status" value="1"/>
</dbReference>
<keyword evidence="4" id="KW-0479">Metal-binding</keyword>
<proteinExistence type="inferred from homology"/>
<keyword evidence="10" id="KW-1185">Reference proteome</keyword>
<dbReference type="PANTHER" id="PTHR43668:SF4">
    <property type="entry name" value="ALLANTOINASE"/>
    <property type="match status" value="1"/>
</dbReference>
<protein>
    <submittedName>
        <fullName evidence="9">Dihydroorotase</fullName>
        <ecNumber evidence="9">3.5.2.3</ecNumber>
    </submittedName>
</protein>
<evidence type="ECO:0000256" key="5">
    <source>
        <dbReference type="ARBA" id="ARBA00022801"/>
    </source>
</evidence>
<evidence type="ECO:0000313" key="9">
    <source>
        <dbReference type="EMBL" id="KAA0971026.1"/>
    </source>
</evidence>
<evidence type="ECO:0000256" key="2">
    <source>
        <dbReference type="ARBA" id="ARBA00002368"/>
    </source>
</evidence>
<dbReference type="Gene3D" id="2.30.40.10">
    <property type="entry name" value="Urease, subunit C, domain 1"/>
    <property type="match status" value="1"/>
</dbReference>
<dbReference type="GO" id="GO:0004151">
    <property type="term" value="F:dihydroorotase activity"/>
    <property type="evidence" value="ECO:0007669"/>
    <property type="project" value="UniProtKB-EC"/>
</dbReference>
<dbReference type="Pfam" id="PF12890">
    <property type="entry name" value="DHOase"/>
    <property type="match status" value="1"/>
</dbReference>
<comment type="similarity">
    <text evidence="3">Belongs to the metallo-dependent hydrolases superfamily. DHOase family. Class I DHOase subfamily.</text>
</comment>
<sequence>MTFDRVLKGGVVVNHDGAAVRDLGINNGRIAHIGSIDAAEAGEVVDCTGLHILPGVIDSQVHFREPGPSHKEDLESGSRAAVLGGVTTVFEMPNTDPLTTSEAALADKVQRGHHRMHSDFAFWVGGTRENARDVAELERLPGAAGIKVFMGSSTGSLLVEDDEGVTEILSNTRRRAAFHSEDEYRLRSRLGERVEGDPASHPIWRDVEAALLCTQRLVRIAEATGARIHVLHISTAEEIDFLAAHKENATCEATPHHLTMTDADYATLGTLLQMNPPVRSARHQQGVWKGIEQGIIDVLGSDHAPHTLEEKAKSYPASPSGMTGVQTLVPIMLDHVANGRLSLQRFVDLTSAGPQRIFGLAGKGRIAVGYDADLTIVDLKRRETIRNSWIGSKSQWTPYDGKQVTGWPVGTFVRGNKVMWEGELVESARGEVARFGEALKRR</sequence>
<evidence type="ECO:0000256" key="3">
    <source>
        <dbReference type="ARBA" id="ARBA00010286"/>
    </source>
</evidence>
<dbReference type="OrthoDB" id="9775759at2"/>
<dbReference type="AlphaFoldDB" id="A0A5B0DWZ8"/>
<comment type="caution">
    <text evidence="9">The sequence shown here is derived from an EMBL/GenBank/DDBJ whole genome shotgun (WGS) entry which is preliminary data.</text>
</comment>
<keyword evidence="6" id="KW-0665">Pyrimidine biosynthesis</keyword>
<evidence type="ECO:0000259" key="8">
    <source>
        <dbReference type="Pfam" id="PF12890"/>
    </source>
</evidence>
<gene>
    <name evidence="9" type="ORF">FPY71_11265</name>
</gene>
<evidence type="ECO:0000256" key="4">
    <source>
        <dbReference type="ARBA" id="ARBA00022723"/>
    </source>
</evidence>
<dbReference type="GO" id="GO:0005737">
    <property type="term" value="C:cytoplasm"/>
    <property type="evidence" value="ECO:0007669"/>
    <property type="project" value="TreeGrafter"/>
</dbReference>
<dbReference type="Pfam" id="PF01979">
    <property type="entry name" value="Amidohydro_1"/>
    <property type="match status" value="1"/>
</dbReference>
<reference evidence="9 10" key="1">
    <citation type="submission" date="2019-08" db="EMBL/GenBank/DDBJ databases">
        <title>Aureimonas fodiniaquatilis sp. nov., isolated from a coal mine wastewater.</title>
        <authorList>
            <person name="Kim W."/>
        </authorList>
    </citation>
    <scope>NUCLEOTIDE SEQUENCE [LARGE SCALE GENOMIC DNA]</scope>
    <source>
        <strain evidence="9 10">CAU 1482</strain>
    </source>
</reference>
<organism evidence="9 10">
    <name type="scientific">Aureimonas fodinaquatilis</name>
    <dbReference type="NCBI Taxonomy" id="2565783"/>
    <lineage>
        <taxon>Bacteria</taxon>
        <taxon>Pseudomonadati</taxon>
        <taxon>Pseudomonadota</taxon>
        <taxon>Alphaproteobacteria</taxon>
        <taxon>Hyphomicrobiales</taxon>
        <taxon>Aurantimonadaceae</taxon>
        <taxon>Aureimonas</taxon>
    </lineage>
</organism>
<dbReference type="InterPro" id="IPR032466">
    <property type="entry name" value="Metal_Hydrolase"/>
</dbReference>
<feature type="domain" description="Dihydroorotase catalytic" evidence="8">
    <location>
        <begin position="52"/>
        <end position="98"/>
    </location>
</feature>
<dbReference type="InterPro" id="IPR002195">
    <property type="entry name" value="Dihydroorotase_CS"/>
</dbReference>
<dbReference type="PROSITE" id="PS00483">
    <property type="entry name" value="DIHYDROOROTASE_2"/>
    <property type="match status" value="1"/>
</dbReference>
<dbReference type="EC" id="3.5.2.3" evidence="9"/>
<dbReference type="CDD" id="cd01318">
    <property type="entry name" value="DHOase_IIb"/>
    <property type="match status" value="1"/>
</dbReference>
<dbReference type="NCBIfam" id="NF006559">
    <property type="entry name" value="PRK09060.1"/>
    <property type="match status" value="1"/>
</dbReference>